<evidence type="ECO:0000256" key="3">
    <source>
        <dbReference type="ARBA" id="ARBA00016463"/>
    </source>
</evidence>
<proteinExistence type="inferred from homology"/>
<feature type="transmembrane region" description="Helical" evidence="8">
    <location>
        <begin position="88"/>
        <end position="110"/>
    </location>
</feature>
<feature type="transmembrane region" description="Helical" evidence="8">
    <location>
        <begin position="193"/>
        <end position="215"/>
    </location>
</feature>
<keyword evidence="11" id="KW-1185">Reference proteome</keyword>
<name>A0ABY7BB16_9PSEU</name>
<evidence type="ECO:0000256" key="1">
    <source>
        <dbReference type="ARBA" id="ARBA00004141"/>
    </source>
</evidence>
<feature type="transmembrane region" description="Helical" evidence="8">
    <location>
        <begin position="56"/>
        <end position="76"/>
    </location>
</feature>
<evidence type="ECO:0000313" key="10">
    <source>
        <dbReference type="EMBL" id="WAL69557.1"/>
    </source>
</evidence>
<dbReference type="EMBL" id="CP113836">
    <property type="protein sequence ID" value="WAL69557.1"/>
    <property type="molecule type" value="Genomic_DNA"/>
</dbReference>
<dbReference type="InterPro" id="IPR003557">
    <property type="entry name" value="Cyt_c_biogenesis_CcmC"/>
</dbReference>
<keyword evidence="4 8" id="KW-0812">Transmembrane</keyword>
<dbReference type="RefSeq" id="WP_268759642.1">
    <property type="nucleotide sequence ID" value="NZ_CP113836.1"/>
</dbReference>
<dbReference type="Pfam" id="PF01578">
    <property type="entry name" value="Cytochrom_C_asm"/>
    <property type="match status" value="1"/>
</dbReference>
<evidence type="ECO:0000256" key="7">
    <source>
        <dbReference type="ARBA" id="ARBA00023136"/>
    </source>
</evidence>
<evidence type="ECO:0000313" key="11">
    <source>
        <dbReference type="Proteomes" id="UP001163203"/>
    </source>
</evidence>
<evidence type="ECO:0000256" key="2">
    <source>
        <dbReference type="ARBA" id="ARBA00005840"/>
    </source>
</evidence>
<dbReference type="InterPro" id="IPR045062">
    <property type="entry name" value="Cyt_c_biogenesis_CcsA/CcmC"/>
</dbReference>
<reference evidence="10" key="1">
    <citation type="submission" date="2022-11" db="EMBL/GenBank/DDBJ databases">
        <authorList>
            <person name="Mo P."/>
        </authorList>
    </citation>
    <scope>NUCLEOTIDE SEQUENCE</scope>
    <source>
        <strain evidence="10">HUAS 11-8</strain>
    </source>
</reference>
<dbReference type="PANTHER" id="PTHR30071">
    <property type="entry name" value="HEME EXPORTER PROTEIN C"/>
    <property type="match status" value="1"/>
</dbReference>
<protein>
    <recommendedName>
        <fullName evidence="3">Heme exporter protein C</fullName>
    </recommendedName>
</protein>
<keyword evidence="5" id="KW-0201">Cytochrome c-type biogenesis</keyword>
<evidence type="ECO:0000256" key="6">
    <source>
        <dbReference type="ARBA" id="ARBA00022989"/>
    </source>
</evidence>
<feature type="transmembrane region" description="Helical" evidence="8">
    <location>
        <begin position="17"/>
        <end position="36"/>
    </location>
</feature>
<keyword evidence="7 8" id="KW-0472">Membrane</keyword>
<comment type="subcellular location">
    <subcellularLocation>
        <location evidence="1">Membrane</location>
        <topology evidence="1">Multi-pass membrane protein</topology>
    </subcellularLocation>
</comment>
<keyword evidence="6 8" id="KW-1133">Transmembrane helix</keyword>
<evidence type="ECO:0000256" key="5">
    <source>
        <dbReference type="ARBA" id="ARBA00022748"/>
    </source>
</evidence>
<feature type="transmembrane region" description="Helical" evidence="8">
    <location>
        <begin position="153"/>
        <end position="173"/>
    </location>
</feature>
<dbReference type="PANTHER" id="PTHR30071:SF1">
    <property type="entry name" value="CYTOCHROME B_B6 PROTEIN-RELATED"/>
    <property type="match status" value="1"/>
</dbReference>
<evidence type="ECO:0000256" key="8">
    <source>
        <dbReference type="SAM" id="Phobius"/>
    </source>
</evidence>
<accession>A0ABY7BB16</accession>
<dbReference type="Proteomes" id="UP001163203">
    <property type="component" value="Chromosome"/>
</dbReference>
<comment type="similarity">
    <text evidence="2">Belongs to the CcmC/CycZ/HelC family.</text>
</comment>
<gene>
    <name evidence="10" type="primary">ccsA</name>
    <name evidence="10" type="ORF">ORV05_17865</name>
</gene>
<dbReference type="InterPro" id="IPR002541">
    <property type="entry name" value="Cyt_c_assembly"/>
</dbReference>
<evidence type="ECO:0000259" key="9">
    <source>
        <dbReference type="Pfam" id="PF01578"/>
    </source>
</evidence>
<feature type="domain" description="Cytochrome c assembly protein" evidence="9">
    <location>
        <begin position="32"/>
        <end position="177"/>
    </location>
</feature>
<evidence type="ECO:0000256" key="4">
    <source>
        <dbReference type="ARBA" id="ARBA00022692"/>
    </source>
</evidence>
<sequence length="239" mass="25352">MNPDDQVRGAEGALRRALGWAAAGLGGAALFAGLAVAPPDAVQGQAARLMYVHVPAAWTAYLAFAVTVLSGIAFLRGRDPRWDRRAQAAAELGVGLTALTLALGSLWGRVSWGVWWAWDPRVVSTALLLLVYAGYLAARRACADPRTAARRSAFAGIGGFALVPLVHFSVVWWRSLHQPATLLAPDPHPPIDPVMLAALSLAVAAFTAAAAWLFLRRVAILERSARPSRRVPVLTGAGR</sequence>
<organism evidence="10 11">
    <name type="scientific">Amycolatopsis cynarae</name>
    <dbReference type="NCBI Taxonomy" id="2995223"/>
    <lineage>
        <taxon>Bacteria</taxon>
        <taxon>Bacillati</taxon>
        <taxon>Actinomycetota</taxon>
        <taxon>Actinomycetes</taxon>
        <taxon>Pseudonocardiales</taxon>
        <taxon>Pseudonocardiaceae</taxon>
        <taxon>Amycolatopsis</taxon>
    </lineage>
</organism>
<feature type="transmembrane region" description="Helical" evidence="8">
    <location>
        <begin position="122"/>
        <end position="141"/>
    </location>
</feature>
<dbReference type="PRINTS" id="PR01386">
    <property type="entry name" value="CCMCBIOGNSIS"/>
</dbReference>